<gene>
    <name evidence="1" type="ORF">H8709_00140</name>
</gene>
<name>A0A926IAI7_9FIRM</name>
<evidence type="ECO:0008006" key="3">
    <source>
        <dbReference type="Google" id="ProtNLM"/>
    </source>
</evidence>
<protein>
    <recommendedName>
        <fullName evidence="3">DUF2493 domain-containing protein</fullName>
    </recommendedName>
</protein>
<dbReference type="Proteomes" id="UP000660861">
    <property type="component" value="Unassembled WGS sequence"/>
</dbReference>
<proteinExistence type="predicted"/>
<organism evidence="1 2">
    <name type="scientific">Zongyangia hominis</name>
    <dbReference type="NCBI Taxonomy" id="2763677"/>
    <lineage>
        <taxon>Bacteria</taxon>
        <taxon>Bacillati</taxon>
        <taxon>Bacillota</taxon>
        <taxon>Clostridia</taxon>
        <taxon>Eubacteriales</taxon>
        <taxon>Oscillospiraceae</taxon>
        <taxon>Zongyangia</taxon>
    </lineage>
</organism>
<keyword evidence="2" id="KW-1185">Reference proteome</keyword>
<dbReference type="SUPFAM" id="SSF102405">
    <property type="entry name" value="MCP/YpsA-like"/>
    <property type="match status" value="1"/>
</dbReference>
<dbReference type="Gene3D" id="3.40.50.450">
    <property type="match status" value="1"/>
</dbReference>
<dbReference type="RefSeq" id="WP_262396348.1">
    <property type="nucleotide sequence ID" value="NZ_JACRTC010000001.1"/>
</dbReference>
<evidence type="ECO:0000313" key="2">
    <source>
        <dbReference type="Proteomes" id="UP000660861"/>
    </source>
</evidence>
<sequence length="112" mass="12372">MKVAIVGSRSLNTLGIEEILPYVPQGASEIISGGAKGVDTLGQKLAQELGLKFTCFAPDYERYGKRAPIVRNEQIVDYADYVLAFWDAKSPGTRSTILCCIKKHRLFRVVPI</sequence>
<comment type="caution">
    <text evidence="1">The sequence shown here is derived from an EMBL/GenBank/DDBJ whole genome shotgun (WGS) entry which is preliminary data.</text>
</comment>
<dbReference type="AlphaFoldDB" id="A0A926IAI7"/>
<evidence type="ECO:0000313" key="1">
    <source>
        <dbReference type="EMBL" id="MBC8569238.1"/>
    </source>
</evidence>
<reference evidence="1" key="1">
    <citation type="submission" date="2020-08" db="EMBL/GenBank/DDBJ databases">
        <title>Genome public.</title>
        <authorList>
            <person name="Liu C."/>
            <person name="Sun Q."/>
        </authorList>
    </citation>
    <scope>NUCLEOTIDE SEQUENCE</scope>
    <source>
        <strain evidence="1">NSJ-54</strain>
    </source>
</reference>
<dbReference type="EMBL" id="JACRTC010000001">
    <property type="protein sequence ID" value="MBC8569238.1"/>
    <property type="molecule type" value="Genomic_DNA"/>
</dbReference>
<accession>A0A926IAI7</accession>